<sequence>MSNRKGKIEISHGDWHAQDLLRAITINAAIRKSHSVIITTWEKDGDGEHSNSYGDNHSLFSLEINHGGVFVQSSVLRYEKGNVTFVDNVDIDEFSLIELSEMLKEIGYRSPEPVYFHFRLPLIDLNKGLVPLSCDADVMVLGRYVKLTDVIGVYVEHGNSTLNNYGRSLLKDFMNLDESPASPEYNREMTKFCPNSEAKKKLTFDLNVPSNGIDENTRKDSSSKELVIYKPKVRQVQMQNKVDKGNNCVSSADQNNIFDLPPVQVINLDIDDEIQRYVGVNPRQGRVITEIIGGTNVDEIYEMGFTEEGLQWSLTNDYAFNLEADCEREWTDAVQKKVTDAKKTNESIGDLSEDEGSRGSEFRFARQETDAFEEIDVVVGPYQGVLDPPLENEENDVVVLDTDAFTSHEIPTNARETLLKNLKKPVTCSAGEVHEADFRLGETFTSREVVKEAIHNLSLQTRRQLKIMKNDLDRMRANCRGIVPGMNDHLIGIKENRKGRKVTMAEIFCPWVLYVTWSAEEEVWMVKTYDPTHTCIQTREVKSCTQGYIATKISSQIAGNPNIPVSSLKRELQSKYKIDLPFMKVYRAKQLALNKLRGDYEKQYGMLRDYGLELQLRNPGTTVKIAVESEPNYDIQTRVFKRIYICLGPLKDGFKYAQRELIGLDGAFMKGPYPGQVLSAVSIDGNNGIYPVAYAIVETENKNSWTWFLNCLGEDLDIGSNTNFTFISDRQKGLLPALSNVFPCAEHRFCVRHIHENMKLYWKGTPLKEQFWKCATSTTVPHFTKNMEELKKLSQLAYEWLKRIPGKHWTRSEFSGRAHSDLLLNNLCEVFNSKIVDGRDRPIISALEYIREYLMKKIVTVQTMIGKSKGVLTPTAQRLLDKIKDEAANCKCIFNGNGKYQVTGDYYEQFVVDMIKGECTCRKWEVSGIPCKHAVAALWDQVGNGELIRQPEDLVHPCYKMETWKRQYSCTIEPINGPEMWPKSDCPTVILPPKHHVQVGRPKVKRRRAADEVVSNGSQPGSSGTKLTRKYISIKCGKCKQLGHNARSCKVPVAVGRGQTATSADGMQ</sequence>
<gene>
    <name evidence="1" type="ORF">L2E82_05459</name>
</gene>
<dbReference type="Proteomes" id="UP001055811">
    <property type="component" value="Linkage Group LG01"/>
</dbReference>
<dbReference type="EMBL" id="CM042009">
    <property type="protein sequence ID" value="KAI3791604.1"/>
    <property type="molecule type" value="Genomic_DNA"/>
</dbReference>
<reference evidence="2" key="1">
    <citation type="journal article" date="2022" name="Mol. Ecol. Resour.">
        <title>The genomes of chicory, endive, great burdock and yacon provide insights into Asteraceae palaeo-polyploidization history and plant inulin production.</title>
        <authorList>
            <person name="Fan W."/>
            <person name="Wang S."/>
            <person name="Wang H."/>
            <person name="Wang A."/>
            <person name="Jiang F."/>
            <person name="Liu H."/>
            <person name="Zhao H."/>
            <person name="Xu D."/>
            <person name="Zhang Y."/>
        </authorList>
    </citation>
    <scope>NUCLEOTIDE SEQUENCE [LARGE SCALE GENOMIC DNA]</scope>
    <source>
        <strain evidence="2">cv. Punajuju</strain>
    </source>
</reference>
<reference evidence="1 2" key="2">
    <citation type="journal article" date="2022" name="Mol. Ecol. Resour.">
        <title>The genomes of chicory, endive, great burdock and yacon provide insights into Asteraceae paleo-polyploidization history and plant inulin production.</title>
        <authorList>
            <person name="Fan W."/>
            <person name="Wang S."/>
            <person name="Wang H."/>
            <person name="Wang A."/>
            <person name="Jiang F."/>
            <person name="Liu H."/>
            <person name="Zhao H."/>
            <person name="Xu D."/>
            <person name="Zhang Y."/>
        </authorList>
    </citation>
    <scope>NUCLEOTIDE SEQUENCE [LARGE SCALE GENOMIC DNA]</scope>
    <source>
        <strain evidence="2">cv. Punajuju</strain>
        <tissue evidence="1">Leaves</tissue>
    </source>
</reference>
<organism evidence="1 2">
    <name type="scientific">Cichorium intybus</name>
    <name type="common">Chicory</name>
    <dbReference type="NCBI Taxonomy" id="13427"/>
    <lineage>
        <taxon>Eukaryota</taxon>
        <taxon>Viridiplantae</taxon>
        <taxon>Streptophyta</taxon>
        <taxon>Embryophyta</taxon>
        <taxon>Tracheophyta</taxon>
        <taxon>Spermatophyta</taxon>
        <taxon>Magnoliopsida</taxon>
        <taxon>eudicotyledons</taxon>
        <taxon>Gunneridae</taxon>
        <taxon>Pentapetalae</taxon>
        <taxon>asterids</taxon>
        <taxon>campanulids</taxon>
        <taxon>Asterales</taxon>
        <taxon>Asteraceae</taxon>
        <taxon>Cichorioideae</taxon>
        <taxon>Cichorieae</taxon>
        <taxon>Cichoriinae</taxon>
        <taxon>Cichorium</taxon>
    </lineage>
</organism>
<keyword evidence="2" id="KW-1185">Reference proteome</keyword>
<evidence type="ECO:0000313" key="2">
    <source>
        <dbReference type="Proteomes" id="UP001055811"/>
    </source>
</evidence>
<accession>A0ACB9H6V4</accession>
<proteinExistence type="predicted"/>
<comment type="caution">
    <text evidence="1">The sequence shown here is derived from an EMBL/GenBank/DDBJ whole genome shotgun (WGS) entry which is preliminary data.</text>
</comment>
<evidence type="ECO:0000313" key="1">
    <source>
        <dbReference type="EMBL" id="KAI3791604.1"/>
    </source>
</evidence>
<protein>
    <submittedName>
        <fullName evidence="1">Uncharacterized protein</fullName>
    </submittedName>
</protein>
<name>A0ACB9H6V4_CICIN</name>